<evidence type="ECO:0000313" key="1">
    <source>
        <dbReference type="EMBL" id="KYN24708.1"/>
    </source>
</evidence>
<name>A0A151JG56_9VIBR</name>
<gene>
    <name evidence="1" type="ORF">AUQ44_02140</name>
</gene>
<dbReference type="AlphaFoldDB" id="A0A151JG56"/>
<evidence type="ECO:0000313" key="2">
    <source>
        <dbReference type="Proteomes" id="UP000075349"/>
    </source>
</evidence>
<reference evidence="2" key="1">
    <citation type="submission" date="2015-12" db="EMBL/GenBank/DDBJ databases">
        <authorList>
            <person name="Tarr C.L."/>
            <person name="Gladney L.M."/>
        </authorList>
    </citation>
    <scope>NUCLEOTIDE SEQUENCE [LARGE SCALE GENOMIC DNA]</scope>
    <source>
        <strain evidence="2">2756-81</strain>
    </source>
</reference>
<protein>
    <submittedName>
        <fullName evidence="1">Uncharacterized protein</fullName>
    </submittedName>
</protein>
<comment type="caution">
    <text evidence="1">The sequence shown here is derived from an EMBL/GenBank/DDBJ whole genome shotgun (WGS) entry which is preliminary data.</text>
</comment>
<dbReference type="EMBL" id="LOMK01000001">
    <property type="protein sequence ID" value="KYN24708.1"/>
    <property type="molecule type" value="Genomic_DNA"/>
</dbReference>
<organism evidence="1 2">
    <name type="scientific">Vibrio cidicii</name>
    <dbReference type="NCBI Taxonomy" id="1763883"/>
    <lineage>
        <taxon>Bacteria</taxon>
        <taxon>Pseudomonadati</taxon>
        <taxon>Pseudomonadota</taxon>
        <taxon>Gammaproteobacteria</taxon>
        <taxon>Vibrionales</taxon>
        <taxon>Vibrionaceae</taxon>
        <taxon>Vibrio</taxon>
    </lineage>
</organism>
<accession>A0A151JG56</accession>
<sequence>MWFFPSSFGHSFLVSRQISIGCQSEFWVVASIEFWDCTRLGSLAQSRFGSFVFALSSPKMNSQNLLVSKQMNVHKV</sequence>
<proteinExistence type="predicted"/>
<dbReference type="Proteomes" id="UP000075349">
    <property type="component" value="Unassembled WGS sequence"/>
</dbReference>